<feature type="domain" description="Nucleotide-diphospho-sugar transferase" evidence="3">
    <location>
        <begin position="72"/>
        <end position="215"/>
    </location>
</feature>
<comment type="caution">
    <text evidence="4">The sequence shown here is derived from an EMBL/GenBank/DDBJ whole genome shotgun (WGS) entry which is preliminary data.</text>
</comment>
<name>A0A3B0CI32_9BACL</name>
<sequence>MTMADFPKIPALKIALPPRSRTLICSMAVGGLHIACMRWMAPTVRYYAQRHQMDHLLIPLHRNRLHPSRPASWNKVVLLNHMLKSYDTVIWIDADTIMMNPDEHILAGIDPKAPMHVVAHALGRKTIPNTGVWICRNDPRTFKLLEAVWNHTEFVHDGWWEQAALMDMIGYEPRERVCRFRGITPFTSCVHFMDEKWNSRYTAPASKTNIMHFTGPNKPLEEMERAYRTFLGHIAVV</sequence>
<dbReference type="Pfam" id="PF03407">
    <property type="entry name" value="Nucleotid_trans"/>
    <property type="match status" value="1"/>
</dbReference>
<evidence type="ECO:0000313" key="5">
    <source>
        <dbReference type="Proteomes" id="UP000282311"/>
    </source>
</evidence>
<dbReference type="InterPro" id="IPR005069">
    <property type="entry name" value="Nucl-diP-sugar_transferase"/>
</dbReference>
<dbReference type="RefSeq" id="WP_120746977.1">
    <property type="nucleotide sequence ID" value="NZ_RBAH01000005.1"/>
</dbReference>
<keyword evidence="5" id="KW-1185">Reference proteome</keyword>
<evidence type="ECO:0000256" key="1">
    <source>
        <dbReference type="ARBA" id="ARBA00022676"/>
    </source>
</evidence>
<dbReference type="Gene3D" id="3.90.550.10">
    <property type="entry name" value="Spore Coat Polysaccharide Biosynthesis Protein SpsA, Chain A"/>
    <property type="match status" value="1"/>
</dbReference>
<dbReference type="Proteomes" id="UP000282311">
    <property type="component" value="Unassembled WGS sequence"/>
</dbReference>
<dbReference type="SUPFAM" id="SSF53448">
    <property type="entry name" value="Nucleotide-diphospho-sugar transferases"/>
    <property type="match status" value="1"/>
</dbReference>
<dbReference type="OrthoDB" id="2580694at2"/>
<protein>
    <recommendedName>
        <fullName evidence="3">Nucleotide-diphospho-sugar transferase domain-containing protein</fullName>
    </recommendedName>
</protein>
<dbReference type="PANTHER" id="PTHR31306">
    <property type="entry name" value="ALPHA-1,6-MANNOSYLTRANSFERASE MNN11-RELATED"/>
    <property type="match status" value="1"/>
</dbReference>
<dbReference type="GO" id="GO:0016020">
    <property type="term" value="C:membrane"/>
    <property type="evidence" value="ECO:0007669"/>
    <property type="project" value="InterPro"/>
</dbReference>
<evidence type="ECO:0000256" key="2">
    <source>
        <dbReference type="ARBA" id="ARBA00022679"/>
    </source>
</evidence>
<organism evidence="4 5">
    <name type="scientific">Paenibacillus ginsengarvi</name>
    <dbReference type="NCBI Taxonomy" id="400777"/>
    <lineage>
        <taxon>Bacteria</taxon>
        <taxon>Bacillati</taxon>
        <taxon>Bacillota</taxon>
        <taxon>Bacilli</taxon>
        <taxon>Bacillales</taxon>
        <taxon>Paenibacillaceae</taxon>
        <taxon>Paenibacillus</taxon>
    </lineage>
</organism>
<dbReference type="GO" id="GO:0006487">
    <property type="term" value="P:protein N-linked glycosylation"/>
    <property type="evidence" value="ECO:0007669"/>
    <property type="project" value="TreeGrafter"/>
</dbReference>
<gene>
    <name evidence="4" type="ORF">D7M11_09585</name>
</gene>
<dbReference type="PANTHER" id="PTHR31306:SF4">
    <property type="entry name" value="ALPHA-1,2-GALACTOSYLTRANSFERASE"/>
    <property type="match status" value="1"/>
</dbReference>
<dbReference type="AlphaFoldDB" id="A0A3B0CI32"/>
<keyword evidence="2" id="KW-0808">Transferase</keyword>
<dbReference type="InterPro" id="IPR029044">
    <property type="entry name" value="Nucleotide-diphossugar_trans"/>
</dbReference>
<dbReference type="EMBL" id="RBAH01000005">
    <property type="protein sequence ID" value="RKN85325.1"/>
    <property type="molecule type" value="Genomic_DNA"/>
</dbReference>
<dbReference type="InterPro" id="IPR008630">
    <property type="entry name" value="Glyco_trans_34"/>
</dbReference>
<evidence type="ECO:0000313" key="4">
    <source>
        <dbReference type="EMBL" id="RKN85325.1"/>
    </source>
</evidence>
<keyword evidence="1" id="KW-0328">Glycosyltransferase</keyword>
<proteinExistence type="predicted"/>
<evidence type="ECO:0000259" key="3">
    <source>
        <dbReference type="Pfam" id="PF03407"/>
    </source>
</evidence>
<accession>A0A3B0CI32</accession>
<reference evidence="4 5" key="1">
    <citation type="journal article" date="2007" name="Int. J. Syst. Evol. Microbiol.">
        <title>Paenibacillus ginsengarvi sp. nov., isolated from soil from ginseng cultivation.</title>
        <authorList>
            <person name="Yoon M.H."/>
            <person name="Ten L.N."/>
            <person name="Im W.T."/>
        </authorList>
    </citation>
    <scope>NUCLEOTIDE SEQUENCE [LARGE SCALE GENOMIC DNA]</scope>
    <source>
        <strain evidence="4 5">KCTC 13059</strain>
    </source>
</reference>
<dbReference type="GO" id="GO:0016757">
    <property type="term" value="F:glycosyltransferase activity"/>
    <property type="evidence" value="ECO:0007669"/>
    <property type="project" value="UniProtKB-KW"/>
</dbReference>